<dbReference type="Proteomes" id="UP001195483">
    <property type="component" value="Unassembled WGS sequence"/>
</dbReference>
<keyword evidence="1" id="KW-0812">Transmembrane</keyword>
<sequence length="188" mass="20689">MTKKRIVIIQVLVGFILPLFLQTFGLFSPCWTTDGNINKGLFYQCVGSTCNSESGILNRATLGLECTAFIVMAFSFLVFGVGIVCYGPDELGEFNNGTSGLCYNICKMYAMQCFCCFPCSGLLSLVGCIVFSSDFNTAALGWSFYMCIAAGSIVFLNVFITCFDGICKKKSEESVVKSLVFDMYFKNY</sequence>
<feature type="transmembrane region" description="Helical" evidence="1">
    <location>
        <begin position="67"/>
        <end position="87"/>
    </location>
</feature>
<protein>
    <submittedName>
        <fullName evidence="2">Uncharacterized protein</fullName>
    </submittedName>
</protein>
<dbReference type="AlphaFoldDB" id="A0AAE0RN39"/>
<evidence type="ECO:0000313" key="2">
    <source>
        <dbReference type="EMBL" id="KAK3576190.1"/>
    </source>
</evidence>
<keyword evidence="3" id="KW-1185">Reference proteome</keyword>
<evidence type="ECO:0000313" key="3">
    <source>
        <dbReference type="Proteomes" id="UP001195483"/>
    </source>
</evidence>
<name>A0AAE0RN39_9BIVA</name>
<evidence type="ECO:0000256" key="1">
    <source>
        <dbReference type="SAM" id="Phobius"/>
    </source>
</evidence>
<comment type="caution">
    <text evidence="2">The sequence shown here is derived from an EMBL/GenBank/DDBJ whole genome shotgun (WGS) entry which is preliminary data.</text>
</comment>
<keyword evidence="1" id="KW-1133">Transmembrane helix</keyword>
<feature type="transmembrane region" description="Helical" evidence="1">
    <location>
        <begin position="7"/>
        <end position="27"/>
    </location>
</feature>
<feature type="transmembrane region" description="Helical" evidence="1">
    <location>
        <begin position="108"/>
        <end position="133"/>
    </location>
</feature>
<feature type="transmembrane region" description="Helical" evidence="1">
    <location>
        <begin position="139"/>
        <end position="160"/>
    </location>
</feature>
<dbReference type="EMBL" id="JAEAOA010001001">
    <property type="protein sequence ID" value="KAK3576190.1"/>
    <property type="molecule type" value="Genomic_DNA"/>
</dbReference>
<proteinExistence type="predicted"/>
<organism evidence="2 3">
    <name type="scientific">Potamilus streckersoni</name>
    <dbReference type="NCBI Taxonomy" id="2493646"/>
    <lineage>
        <taxon>Eukaryota</taxon>
        <taxon>Metazoa</taxon>
        <taxon>Spiralia</taxon>
        <taxon>Lophotrochozoa</taxon>
        <taxon>Mollusca</taxon>
        <taxon>Bivalvia</taxon>
        <taxon>Autobranchia</taxon>
        <taxon>Heteroconchia</taxon>
        <taxon>Palaeoheterodonta</taxon>
        <taxon>Unionida</taxon>
        <taxon>Unionoidea</taxon>
        <taxon>Unionidae</taxon>
        <taxon>Ambleminae</taxon>
        <taxon>Lampsilini</taxon>
        <taxon>Potamilus</taxon>
    </lineage>
</organism>
<gene>
    <name evidence="2" type="ORF">CHS0354_016014</name>
</gene>
<keyword evidence="1" id="KW-0472">Membrane</keyword>
<reference evidence="2" key="1">
    <citation type="journal article" date="2021" name="Genome Biol. Evol.">
        <title>A High-Quality Reference Genome for a Parasitic Bivalve with Doubly Uniparental Inheritance (Bivalvia: Unionida).</title>
        <authorList>
            <person name="Smith C.H."/>
        </authorList>
    </citation>
    <scope>NUCLEOTIDE SEQUENCE</scope>
    <source>
        <strain evidence="2">CHS0354</strain>
    </source>
</reference>
<reference evidence="2" key="2">
    <citation type="journal article" date="2021" name="Genome Biol. Evol.">
        <title>Developing a high-quality reference genome for a parasitic bivalve with doubly uniparental inheritance (Bivalvia: Unionida).</title>
        <authorList>
            <person name="Smith C.H."/>
        </authorList>
    </citation>
    <scope>NUCLEOTIDE SEQUENCE</scope>
    <source>
        <strain evidence="2">CHS0354</strain>
        <tissue evidence="2">Mantle</tissue>
    </source>
</reference>
<accession>A0AAE0RN39</accession>
<reference evidence="2" key="3">
    <citation type="submission" date="2023-05" db="EMBL/GenBank/DDBJ databases">
        <authorList>
            <person name="Smith C.H."/>
        </authorList>
    </citation>
    <scope>NUCLEOTIDE SEQUENCE</scope>
    <source>
        <strain evidence="2">CHS0354</strain>
        <tissue evidence="2">Mantle</tissue>
    </source>
</reference>